<protein>
    <submittedName>
        <fullName evidence="1">Uncharacterized protein</fullName>
    </submittedName>
</protein>
<organism evidence="1 2">
    <name type="scientific">Araneus ventricosus</name>
    <name type="common">Orbweaver spider</name>
    <name type="synonym">Epeira ventricosa</name>
    <dbReference type="NCBI Taxonomy" id="182803"/>
    <lineage>
        <taxon>Eukaryota</taxon>
        <taxon>Metazoa</taxon>
        <taxon>Ecdysozoa</taxon>
        <taxon>Arthropoda</taxon>
        <taxon>Chelicerata</taxon>
        <taxon>Arachnida</taxon>
        <taxon>Araneae</taxon>
        <taxon>Araneomorphae</taxon>
        <taxon>Entelegynae</taxon>
        <taxon>Araneoidea</taxon>
        <taxon>Araneidae</taxon>
        <taxon>Araneus</taxon>
    </lineage>
</organism>
<dbReference type="AlphaFoldDB" id="A0A4Y2X7T2"/>
<gene>
    <name evidence="1" type="ORF">AVEN_99464_1</name>
</gene>
<keyword evidence="2" id="KW-1185">Reference proteome</keyword>
<sequence length="100" mass="11831">MTKKICEKMQSPKAILYLLTFRTPQNTVLMEERHNVVFQLPNSLENASCTKAPYFRVIQYIRVFRLHGLKKISKLSVNKPTKSNSIYKLHDCIKHRFHIQ</sequence>
<name>A0A4Y2X7T2_ARAVE</name>
<reference evidence="1 2" key="1">
    <citation type="journal article" date="2019" name="Sci. Rep.">
        <title>Orb-weaving spider Araneus ventricosus genome elucidates the spidroin gene catalogue.</title>
        <authorList>
            <person name="Kono N."/>
            <person name="Nakamura H."/>
            <person name="Ohtoshi R."/>
            <person name="Moran D.A.P."/>
            <person name="Shinohara A."/>
            <person name="Yoshida Y."/>
            <person name="Fujiwara M."/>
            <person name="Mori M."/>
            <person name="Tomita M."/>
            <person name="Arakawa K."/>
        </authorList>
    </citation>
    <scope>NUCLEOTIDE SEQUENCE [LARGE SCALE GENOMIC DNA]</scope>
</reference>
<evidence type="ECO:0000313" key="1">
    <source>
        <dbReference type="EMBL" id="GBO45256.1"/>
    </source>
</evidence>
<proteinExistence type="predicted"/>
<accession>A0A4Y2X7T2</accession>
<evidence type="ECO:0000313" key="2">
    <source>
        <dbReference type="Proteomes" id="UP000499080"/>
    </source>
</evidence>
<dbReference type="Proteomes" id="UP000499080">
    <property type="component" value="Unassembled WGS sequence"/>
</dbReference>
<dbReference type="EMBL" id="BGPR01072314">
    <property type="protein sequence ID" value="GBO45256.1"/>
    <property type="molecule type" value="Genomic_DNA"/>
</dbReference>
<comment type="caution">
    <text evidence="1">The sequence shown here is derived from an EMBL/GenBank/DDBJ whole genome shotgun (WGS) entry which is preliminary data.</text>
</comment>